<feature type="region of interest" description="Disordered" evidence="1">
    <location>
        <begin position="54"/>
        <end position="76"/>
    </location>
</feature>
<gene>
    <name evidence="2" type="ORF">F441_08298</name>
</gene>
<proteinExistence type="predicted"/>
<comment type="caution">
    <text evidence="2">The sequence shown here is derived from an EMBL/GenBank/DDBJ whole genome shotgun (WGS) entry which is preliminary data.</text>
</comment>
<sequence>MPDPDVVSEAIDTNQVGFLSTLAHHSQLSLPNFIHLLRNQSASDARPNKELFELPVPPDSERAHSNYKTHKPQLHRPAHCQYSEAHTDRSTRRHHESVLKLWPEVFISPIGIAEKGDNDTRLINVYSYPRGCSVNDFTNDGNFSSISYNPPGGIARRIHKLRTEHPNAEVLLMLGDVSSAFRQVPIHEDAVHIFAFIFDGYVVINLSSGAQRTAPSTPAASSETFGAMTILIGPSAINDEAFMEWSQVNKALELVWNTSEGTVSIPLCKLQKTECRVHKLLEDGRSTRRDFNSVLGVMRHVSICFPPARAFYQLLHTTSGGSVLSLLETTASMVYRWPQFANIAEPDIHVYTDACDDGLCALDPSRREFIRLKFSPDESHASSNSITRRELQSAVLPALVWGLLLPPSSDCCIGHSTSANRDIVYCGAVPISFYFGDLNA</sequence>
<evidence type="ECO:0000256" key="1">
    <source>
        <dbReference type="SAM" id="MobiDB-lite"/>
    </source>
</evidence>
<dbReference type="Proteomes" id="UP000018958">
    <property type="component" value="Unassembled WGS sequence"/>
</dbReference>
<feature type="compositionally biased region" description="Basic residues" evidence="1">
    <location>
        <begin position="65"/>
        <end position="76"/>
    </location>
</feature>
<dbReference type="InterPro" id="IPR052055">
    <property type="entry name" value="Hepadnavirus_pol/RT"/>
</dbReference>
<reference evidence="2 3" key="1">
    <citation type="submission" date="2013-11" db="EMBL/GenBank/DDBJ databases">
        <title>The Genome Sequence of Phytophthora parasitica CJ01A1.</title>
        <authorList>
            <consortium name="The Broad Institute Genomics Platform"/>
            <person name="Russ C."/>
            <person name="Tyler B."/>
            <person name="Panabieres F."/>
            <person name="Shan W."/>
            <person name="Tripathy S."/>
            <person name="Grunwald N."/>
            <person name="Machado M."/>
            <person name="Johnson C.S."/>
            <person name="Walker B."/>
            <person name="Young S.K."/>
            <person name="Zeng Q."/>
            <person name="Gargeya S."/>
            <person name="Fitzgerald M."/>
            <person name="Haas B."/>
            <person name="Abouelleil A."/>
            <person name="Allen A.W."/>
            <person name="Alvarado L."/>
            <person name="Arachchi H.M."/>
            <person name="Berlin A.M."/>
            <person name="Chapman S.B."/>
            <person name="Gainer-Dewar J."/>
            <person name="Goldberg J."/>
            <person name="Griggs A."/>
            <person name="Gujja S."/>
            <person name="Hansen M."/>
            <person name="Howarth C."/>
            <person name="Imamovic A."/>
            <person name="Ireland A."/>
            <person name="Larimer J."/>
            <person name="McCowan C."/>
            <person name="Murphy C."/>
            <person name="Pearson M."/>
            <person name="Poon T.W."/>
            <person name="Priest M."/>
            <person name="Roberts A."/>
            <person name="Saif S."/>
            <person name="Shea T."/>
            <person name="Sisk P."/>
            <person name="Sykes S."/>
            <person name="Wortman J."/>
            <person name="Nusbaum C."/>
            <person name="Birren B."/>
        </authorList>
    </citation>
    <scope>NUCLEOTIDE SEQUENCE [LARGE SCALE GENOMIC DNA]</scope>
    <source>
        <strain evidence="2 3">CJ01A1</strain>
    </source>
</reference>
<evidence type="ECO:0000313" key="3">
    <source>
        <dbReference type="Proteomes" id="UP000018958"/>
    </source>
</evidence>
<accession>W2X5T5</accession>
<name>W2X5T5_PHYNI</name>
<evidence type="ECO:0008006" key="4">
    <source>
        <dbReference type="Google" id="ProtNLM"/>
    </source>
</evidence>
<dbReference type="OrthoDB" id="128450at2759"/>
<dbReference type="EMBL" id="ANIX01001683">
    <property type="protein sequence ID" value="ETP17289.1"/>
    <property type="molecule type" value="Genomic_DNA"/>
</dbReference>
<protein>
    <recommendedName>
        <fullName evidence="4">Reverse transcriptase domain-containing protein</fullName>
    </recommendedName>
</protein>
<organism evidence="2 3">
    <name type="scientific">Phytophthora nicotianae CJ01A1</name>
    <dbReference type="NCBI Taxonomy" id="1317063"/>
    <lineage>
        <taxon>Eukaryota</taxon>
        <taxon>Sar</taxon>
        <taxon>Stramenopiles</taxon>
        <taxon>Oomycota</taxon>
        <taxon>Peronosporomycetes</taxon>
        <taxon>Peronosporales</taxon>
        <taxon>Peronosporaceae</taxon>
        <taxon>Phytophthora</taxon>
    </lineage>
</organism>
<dbReference type="AlphaFoldDB" id="W2X5T5"/>
<dbReference type="PANTHER" id="PTHR33050:SF7">
    <property type="entry name" value="RIBONUCLEASE H"/>
    <property type="match status" value="1"/>
</dbReference>
<dbReference type="PANTHER" id="PTHR33050">
    <property type="entry name" value="REVERSE TRANSCRIPTASE DOMAIN-CONTAINING PROTEIN"/>
    <property type="match status" value="1"/>
</dbReference>
<evidence type="ECO:0000313" key="2">
    <source>
        <dbReference type="EMBL" id="ETP17289.1"/>
    </source>
</evidence>